<dbReference type="InterPro" id="IPR039672">
    <property type="entry name" value="MFS_2"/>
</dbReference>
<evidence type="ECO:0000313" key="3">
    <source>
        <dbReference type="Proteomes" id="UP000632849"/>
    </source>
</evidence>
<dbReference type="PANTHER" id="PTHR11328:SF24">
    <property type="entry name" value="MAJOR FACILITATOR SUPERFAMILY (MFS) PROFILE DOMAIN-CONTAINING PROTEIN"/>
    <property type="match status" value="1"/>
</dbReference>
<reference evidence="2" key="2">
    <citation type="submission" date="2020-09" db="EMBL/GenBank/DDBJ databases">
        <authorList>
            <person name="Sun Q."/>
            <person name="Ohkuma M."/>
        </authorList>
    </citation>
    <scope>NUCLEOTIDE SEQUENCE</scope>
    <source>
        <strain evidence="2">JCM 4122</strain>
    </source>
</reference>
<gene>
    <name evidence="2" type="ORF">GCM10017667_72240</name>
</gene>
<feature type="transmembrane region" description="Helical" evidence="1">
    <location>
        <begin position="332"/>
        <end position="354"/>
    </location>
</feature>
<organism evidence="2 3">
    <name type="scientific">Streptomyces filamentosus</name>
    <name type="common">Streptomyces roseosporus</name>
    <dbReference type="NCBI Taxonomy" id="67294"/>
    <lineage>
        <taxon>Bacteria</taxon>
        <taxon>Bacillati</taxon>
        <taxon>Actinomycetota</taxon>
        <taxon>Actinomycetes</taxon>
        <taxon>Kitasatosporales</taxon>
        <taxon>Streptomycetaceae</taxon>
        <taxon>Streptomyces</taxon>
    </lineage>
</organism>
<protein>
    <submittedName>
        <fullName evidence="2">MFS transporter</fullName>
    </submittedName>
</protein>
<feature type="transmembrane region" description="Helical" evidence="1">
    <location>
        <begin position="49"/>
        <end position="72"/>
    </location>
</feature>
<feature type="transmembrane region" description="Helical" evidence="1">
    <location>
        <begin position="92"/>
        <end position="110"/>
    </location>
</feature>
<feature type="transmembrane region" description="Helical" evidence="1">
    <location>
        <begin position="116"/>
        <end position="138"/>
    </location>
</feature>
<dbReference type="GeneID" id="95662321"/>
<dbReference type="GO" id="GO:0008643">
    <property type="term" value="P:carbohydrate transport"/>
    <property type="evidence" value="ECO:0007669"/>
    <property type="project" value="InterPro"/>
</dbReference>
<feature type="transmembrane region" description="Helical" evidence="1">
    <location>
        <begin position="276"/>
        <end position="294"/>
    </location>
</feature>
<comment type="caution">
    <text evidence="2">The sequence shown here is derived from an EMBL/GenBank/DDBJ whole genome shotgun (WGS) entry which is preliminary data.</text>
</comment>
<sequence length="450" mass="46512">MTAPAGVPLPVRAGRGTLALYASGSVGMGVWVTVPGLLLLYFLTDVLGVPASLAGLTLLLPKVVDVVVHPLLGSRSDREARRTGHRRRMMRAGVLLGVAMVALFSVPPALDGVSAALWVGCWFTVGNLLFAGFQVPYLTTPSDLRVGYHERTRVFMFRMVLLTLGLLGAGVAAPALVAAGGRGDYALMALVLASVTAVSAGVALVGVRRLTDACGFRVPDERAGHAVLADLRVAWRDRDYRALVLSYLFTGTTTHLFLAALPYVTAYVFDDTRLTALFMGLFLAPALFASPLWTAWSRRFGKQRGLLLSQGVFAAGSLALLAGALLGGTAGVAVAAVVVMLMGVAFAGLQLFAFSMVPDAVAAAGAAGSSKAGAYTGVWTATEATGTAIGPYLYSAVLALGGFVSRTAAEPVAQSGTALGALLVGVTVVPAVLMAVALGFQRRYTLDPAA</sequence>
<keyword evidence="3" id="KW-1185">Reference proteome</keyword>
<dbReference type="Proteomes" id="UP000632849">
    <property type="component" value="Unassembled WGS sequence"/>
</dbReference>
<dbReference type="GO" id="GO:0015293">
    <property type="term" value="F:symporter activity"/>
    <property type="evidence" value="ECO:0007669"/>
    <property type="project" value="InterPro"/>
</dbReference>
<dbReference type="AlphaFoldDB" id="A0A919BZ40"/>
<dbReference type="EMBL" id="BNBE01000004">
    <property type="protein sequence ID" value="GHG25642.1"/>
    <property type="molecule type" value="Genomic_DNA"/>
</dbReference>
<keyword evidence="1" id="KW-0472">Membrane</keyword>
<reference evidence="2" key="1">
    <citation type="journal article" date="2014" name="Int. J. Syst. Evol. Microbiol.">
        <title>Complete genome sequence of Corynebacterium casei LMG S-19264T (=DSM 44701T), isolated from a smear-ripened cheese.</title>
        <authorList>
            <consortium name="US DOE Joint Genome Institute (JGI-PGF)"/>
            <person name="Walter F."/>
            <person name="Albersmeier A."/>
            <person name="Kalinowski J."/>
            <person name="Ruckert C."/>
        </authorList>
    </citation>
    <scope>NUCLEOTIDE SEQUENCE</scope>
    <source>
        <strain evidence="2">JCM 4122</strain>
    </source>
</reference>
<feature type="transmembrane region" description="Helical" evidence="1">
    <location>
        <begin position="242"/>
        <end position="264"/>
    </location>
</feature>
<feature type="transmembrane region" description="Helical" evidence="1">
    <location>
        <begin position="159"/>
        <end position="179"/>
    </location>
</feature>
<name>A0A919BZ40_STRFL</name>
<dbReference type="SUPFAM" id="SSF103473">
    <property type="entry name" value="MFS general substrate transporter"/>
    <property type="match status" value="1"/>
</dbReference>
<dbReference type="Gene3D" id="1.20.1250.20">
    <property type="entry name" value="MFS general substrate transporter like domains"/>
    <property type="match status" value="2"/>
</dbReference>
<dbReference type="RefSeq" id="WP_229915814.1">
    <property type="nucleotide sequence ID" value="NZ_BNBE01000004.1"/>
</dbReference>
<keyword evidence="1" id="KW-0812">Transmembrane</keyword>
<accession>A0A919BZ40</accession>
<dbReference type="PANTHER" id="PTHR11328">
    <property type="entry name" value="MAJOR FACILITATOR SUPERFAMILY DOMAIN-CONTAINING PROTEIN"/>
    <property type="match status" value="1"/>
</dbReference>
<feature type="transmembrane region" description="Helical" evidence="1">
    <location>
        <begin position="18"/>
        <end position="43"/>
    </location>
</feature>
<keyword evidence="1" id="KW-1133">Transmembrane helix</keyword>
<evidence type="ECO:0000256" key="1">
    <source>
        <dbReference type="SAM" id="Phobius"/>
    </source>
</evidence>
<dbReference type="GO" id="GO:0005886">
    <property type="term" value="C:plasma membrane"/>
    <property type="evidence" value="ECO:0007669"/>
    <property type="project" value="TreeGrafter"/>
</dbReference>
<feature type="transmembrane region" description="Helical" evidence="1">
    <location>
        <begin position="392"/>
        <end position="409"/>
    </location>
</feature>
<feature type="transmembrane region" description="Helical" evidence="1">
    <location>
        <begin position="185"/>
        <end position="207"/>
    </location>
</feature>
<feature type="transmembrane region" description="Helical" evidence="1">
    <location>
        <begin position="421"/>
        <end position="440"/>
    </location>
</feature>
<dbReference type="Pfam" id="PF13347">
    <property type="entry name" value="MFS_2"/>
    <property type="match status" value="1"/>
</dbReference>
<proteinExistence type="predicted"/>
<feature type="transmembrane region" description="Helical" evidence="1">
    <location>
        <begin position="306"/>
        <end position="326"/>
    </location>
</feature>
<evidence type="ECO:0000313" key="2">
    <source>
        <dbReference type="EMBL" id="GHG25642.1"/>
    </source>
</evidence>
<dbReference type="InterPro" id="IPR036259">
    <property type="entry name" value="MFS_trans_sf"/>
</dbReference>